<sequence>MTDLPHDLPFATSASSQSQDIHEAEFYNDDSGYSSTRVPSFASSDYSFPTSIQSTAKSLREKDHPDRIHPVDEHVLPPDPKHLPLEEQIKLYITQHHIMDIRRAIAESNTTKIESGGSISRYVVRMTVDPLELLQTCPVVGNQLLCDIELIEPIVHLVCCQILQQFMSLDEDSLLAELVRICLRVKYLPPSFRECHLPLIASAISFSREDIAQDKSSYSGFVTLSGRVTSVSLVEHVIYSQAFLCVNSRCNNKNYLHFTPSAPRHRVIKRAEDDGYMETGTDATLLRIDIACSHCELEMPESVLDRVYMKQQKITVECLGAHRAEGCFFNQMELLLRDDLADSAKLGEHIQFIGRVYRSLPEENRETYLHGIQMDVNNVLDLPQRCDPDMLSETIAAIVTSNLSPWNTSQAIVDLLDGIVPSGIYRKLKLALLLSAVSVTPCDSNNLVYEKEANSIRRSIHVLVVMNGRDTAVPTLLASMAALKNFVFWNHGEETAQKRLYSLHQPKKSSAGEIRASEMSSAKDGIVMFEVDQLDKKAQAHITPILATVDGNDIGIQRDNLSQQLDLTCCCWATHTSVPLPSKKPKPGDPVFKGDVIGPAHRVPLNERFDIVVGQHELNAVSDVALSVAVHTLRRHMQDDEVEGGPSLQLSHQDLSQSICRILQYLHIASTIQVRLSTECEQLLRAYFQVMRKKVPGSDTNSLSSLSTISTLLNIACCHAKVCLRSVANRYDALVSIMMMEETIAARLGTSSLGFVPLLDGKENVTRLYAQSSAAPINAFPNQGQNHVLPHVPVFESNFEMDVCLDDLSAATVGWTDADVPMNVQETRDQVMDIMYAHLTRVISEYADDVDI</sequence>
<dbReference type="Pfam" id="PF26063">
    <property type="entry name" value="MCMDC2_N"/>
    <property type="match status" value="1"/>
</dbReference>
<keyword evidence="5" id="KW-1185">Reference proteome</keyword>
<comment type="caution">
    <text evidence="4">The sequence shown here is derived from an EMBL/GenBank/DDBJ whole genome shotgun (WGS) entry which is preliminary data.</text>
</comment>
<organism evidence="4 5">
    <name type="scientific">Linnemannia gamsii</name>
    <dbReference type="NCBI Taxonomy" id="64522"/>
    <lineage>
        <taxon>Eukaryota</taxon>
        <taxon>Fungi</taxon>
        <taxon>Fungi incertae sedis</taxon>
        <taxon>Mucoromycota</taxon>
        <taxon>Mortierellomycotina</taxon>
        <taxon>Mortierellomycetes</taxon>
        <taxon>Mortierellales</taxon>
        <taxon>Mortierellaceae</taxon>
        <taxon>Linnemannia</taxon>
    </lineage>
</organism>
<evidence type="ECO:0000313" key="5">
    <source>
        <dbReference type="Proteomes" id="UP001194696"/>
    </source>
</evidence>
<dbReference type="Gene3D" id="3.40.50.300">
    <property type="entry name" value="P-loop containing nucleotide triphosphate hydrolases"/>
    <property type="match status" value="1"/>
</dbReference>
<dbReference type="InterPro" id="IPR031327">
    <property type="entry name" value="MCM"/>
</dbReference>
<evidence type="ECO:0000313" key="4">
    <source>
        <dbReference type="EMBL" id="KAG0295922.1"/>
    </source>
</evidence>
<feature type="compositionally biased region" description="Basic and acidic residues" evidence="1">
    <location>
        <begin position="58"/>
        <end position="79"/>
    </location>
</feature>
<dbReference type="PANTHER" id="PTHR11630:SF75">
    <property type="entry name" value="MINICHROMOSOME MAINTENANCE DOMAIN-CONTAINING PROTEIN 2"/>
    <property type="match status" value="1"/>
</dbReference>
<feature type="domain" description="MCM OB" evidence="2">
    <location>
        <begin position="216"/>
        <end position="355"/>
    </location>
</feature>
<dbReference type="EMBL" id="JAAAIM010000070">
    <property type="protein sequence ID" value="KAG0295922.1"/>
    <property type="molecule type" value="Genomic_DNA"/>
</dbReference>
<dbReference type="Gene3D" id="2.40.50.140">
    <property type="entry name" value="Nucleic acid-binding proteins"/>
    <property type="match status" value="1"/>
</dbReference>
<dbReference type="InterPro" id="IPR012340">
    <property type="entry name" value="NA-bd_OB-fold"/>
</dbReference>
<feature type="domain" description="MCMDC2 N-terminal" evidence="3">
    <location>
        <begin position="85"/>
        <end position="187"/>
    </location>
</feature>
<gene>
    <name evidence="4" type="primary">MCMDC2</name>
    <name evidence="4" type="ORF">BGZ96_010613</name>
</gene>
<feature type="region of interest" description="Disordered" evidence="1">
    <location>
        <begin position="1"/>
        <end position="79"/>
    </location>
</feature>
<dbReference type="PANTHER" id="PTHR11630">
    <property type="entry name" value="DNA REPLICATION LICENSING FACTOR MCM FAMILY MEMBER"/>
    <property type="match status" value="1"/>
</dbReference>
<dbReference type="InterPro" id="IPR033762">
    <property type="entry name" value="MCM_OB"/>
</dbReference>
<name>A0ABQ7KD37_9FUNG</name>
<accession>A0ABQ7KD37</accession>
<feature type="compositionally biased region" description="Polar residues" evidence="1">
    <location>
        <begin position="31"/>
        <end position="57"/>
    </location>
</feature>
<reference evidence="4 5" key="1">
    <citation type="journal article" date="2020" name="Fungal Divers.">
        <title>Resolving the Mortierellaceae phylogeny through synthesis of multi-gene phylogenetics and phylogenomics.</title>
        <authorList>
            <person name="Vandepol N."/>
            <person name="Liber J."/>
            <person name="Desiro A."/>
            <person name="Na H."/>
            <person name="Kennedy M."/>
            <person name="Barry K."/>
            <person name="Grigoriev I.V."/>
            <person name="Miller A.N."/>
            <person name="O'Donnell K."/>
            <person name="Stajich J.E."/>
            <person name="Bonito G."/>
        </authorList>
    </citation>
    <scope>NUCLEOTIDE SEQUENCE [LARGE SCALE GENOMIC DNA]</scope>
    <source>
        <strain evidence="4 5">AD045</strain>
    </source>
</reference>
<dbReference type="SMART" id="SM00350">
    <property type="entry name" value="MCM"/>
    <property type="match status" value="1"/>
</dbReference>
<dbReference type="SUPFAM" id="SSF50249">
    <property type="entry name" value="Nucleic acid-binding proteins"/>
    <property type="match status" value="1"/>
</dbReference>
<dbReference type="InterPro" id="IPR027417">
    <property type="entry name" value="P-loop_NTPase"/>
</dbReference>
<dbReference type="Proteomes" id="UP001194696">
    <property type="component" value="Unassembled WGS sequence"/>
</dbReference>
<evidence type="ECO:0000256" key="1">
    <source>
        <dbReference type="SAM" id="MobiDB-lite"/>
    </source>
</evidence>
<dbReference type="InterPro" id="IPR058769">
    <property type="entry name" value="MCMDC2_N"/>
</dbReference>
<evidence type="ECO:0000259" key="3">
    <source>
        <dbReference type="Pfam" id="PF26063"/>
    </source>
</evidence>
<proteinExistence type="predicted"/>
<evidence type="ECO:0000259" key="2">
    <source>
        <dbReference type="Pfam" id="PF17207"/>
    </source>
</evidence>
<protein>
    <submittedName>
        <fullName evidence="4">Minichromosome maintenance domain-containing protein 2</fullName>
    </submittedName>
</protein>
<dbReference type="Pfam" id="PF17207">
    <property type="entry name" value="MCM_OB"/>
    <property type="match status" value="1"/>
</dbReference>